<name>A0ABQ9ZNT5_9CRUS</name>
<dbReference type="Proteomes" id="UP001234178">
    <property type="component" value="Unassembled WGS sequence"/>
</dbReference>
<feature type="region of interest" description="Disordered" evidence="5">
    <location>
        <begin position="1"/>
        <end position="26"/>
    </location>
</feature>
<accession>A0ABQ9ZNT5</accession>
<reference evidence="6 7" key="1">
    <citation type="journal article" date="2023" name="Nucleic Acids Res.">
        <title>The hologenome of Daphnia magna reveals possible DNA methylation and microbiome-mediated evolution of the host genome.</title>
        <authorList>
            <person name="Chaturvedi A."/>
            <person name="Li X."/>
            <person name="Dhandapani V."/>
            <person name="Marshall H."/>
            <person name="Kissane S."/>
            <person name="Cuenca-Cambronero M."/>
            <person name="Asole G."/>
            <person name="Calvet F."/>
            <person name="Ruiz-Romero M."/>
            <person name="Marangio P."/>
            <person name="Guigo R."/>
            <person name="Rago D."/>
            <person name="Mirbahai L."/>
            <person name="Eastwood N."/>
            <person name="Colbourne J.K."/>
            <person name="Zhou J."/>
            <person name="Mallon E."/>
            <person name="Orsini L."/>
        </authorList>
    </citation>
    <scope>NUCLEOTIDE SEQUENCE [LARGE SCALE GENOMIC DNA]</scope>
    <source>
        <strain evidence="6">LRV0_1</strain>
    </source>
</reference>
<comment type="similarity">
    <text evidence="2">Belongs to the NOP16 family.</text>
</comment>
<dbReference type="PANTHER" id="PTHR13243:SF1">
    <property type="entry name" value="NUCLEOLAR PROTEIN 16"/>
    <property type="match status" value="1"/>
</dbReference>
<proteinExistence type="inferred from homology"/>
<gene>
    <name evidence="6" type="ORF">OUZ56_027120</name>
</gene>
<feature type="region of interest" description="Disordered" evidence="5">
    <location>
        <begin position="62"/>
        <end position="99"/>
    </location>
</feature>
<evidence type="ECO:0000256" key="3">
    <source>
        <dbReference type="ARBA" id="ARBA00015522"/>
    </source>
</evidence>
<sequence>MVSNKKSRGRQKFQYHVDKKKVAKKARKLPNITCSAIKDNWRTNLSASQNLKVMGLVYDSNKSLPVSSNTPRNPENPEPTAVVTELEKQSNAPRTGTMRMPKEKVKWIEYLLEKHGEDYEAMARDKNNHYQETAAQIRQKIKQFKKRPAYLVKFMRACGKLPTSTETVTE</sequence>
<evidence type="ECO:0000256" key="4">
    <source>
        <dbReference type="ARBA" id="ARBA00023242"/>
    </source>
</evidence>
<dbReference type="PANTHER" id="PTHR13243">
    <property type="entry name" value="HSPC111 PROTEIN-RELATED"/>
    <property type="match status" value="1"/>
</dbReference>
<evidence type="ECO:0000256" key="1">
    <source>
        <dbReference type="ARBA" id="ARBA00004604"/>
    </source>
</evidence>
<dbReference type="Pfam" id="PF09420">
    <property type="entry name" value="Nop16"/>
    <property type="match status" value="2"/>
</dbReference>
<dbReference type="InterPro" id="IPR019002">
    <property type="entry name" value="Ribosome_biogenesis_Nop16"/>
</dbReference>
<evidence type="ECO:0000313" key="6">
    <source>
        <dbReference type="EMBL" id="KAK4014600.1"/>
    </source>
</evidence>
<dbReference type="EMBL" id="JAOYFB010000004">
    <property type="protein sequence ID" value="KAK4014600.1"/>
    <property type="molecule type" value="Genomic_DNA"/>
</dbReference>
<protein>
    <recommendedName>
        <fullName evidence="3">Nucleolar protein 16</fullName>
    </recommendedName>
</protein>
<organism evidence="6 7">
    <name type="scientific">Daphnia magna</name>
    <dbReference type="NCBI Taxonomy" id="35525"/>
    <lineage>
        <taxon>Eukaryota</taxon>
        <taxon>Metazoa</taxon>
        <taxon>Ecdysozoa</taxon>
        <taxon>Arthropoda</taxon>
        <taxon>Crustacea</taxon>
        <taxon>Branchiopoda</taxon>
        <taxon>Diplostraca</taxon>
        <taxon>Cladocera</taxon>
        <taxon>Anomopoda</taxon>
        <taxon>Daphniidae</taxon>
        <taxon>Daphnia</taxon>
    </lineage>
</organism>
<keyword evidence="4" id="KW-0539">Nucleus</keyword>
<evidence type="ECO:0000256" key="2">
    <source>
        <dbReference type="ARBA" id="ARBA00008479"/>
    </source>
</evidence>
<comment type="subcellular location">
    <subcellularLocation>
        <location evidence="1">Nucleus</location>
        <location evidence="1">Nucleolus</location>
    </subcellularLocation>
</comment>
<evidence type="ECO:0000256" key="5">
    <source>
        <dbReference type="SAM" id="MobiDB-lite"/>
    </source>
</evidence>
<comment type="caution">
    <text evidence="6">The sequence shown here is derived from an EMBL/GenBank/DDBJ whole genome shotgun (WGS) entry which is preliminary data.</text>
</comment>
<evidence type="ECO:0000313" key="7">
    <source>
        <dbReference type="Proteomes" id="UP001234178"/>
    </source>
</evidence>
<keyword evidence="7" id="KW-1185">Reference proteome</keyword>